<dbReference type="Proteomes" id="UP000291343">
    <property type="component" value="Unassembled WGS sequence"/>
</dbReference>
<dbReference type="OrthoDB" id="9982946at2759"/>
<dbReference type="AlphaFoldDB" id="A0A482XNB0"/>
<evidence type="ECO:0000259" key="1">
    <source>
        <dbReference type="Pfam" id="PF17862"/>
    </source>
</evidence>
<dbReference type="Gene3D" id="1.10.8.60">
    <property type="match status" value="1"/>
</dbReference>
<dbReference type="InterPro" id="IPR041569">
    <property type="entry name" value="AAA_lid_3"/>
</dbReference>
<keyword evidence="3" id="KW-1185">Reference proteome</keyword>
<evidence type="ECO:0000313" key="2">
    <source>
        <dbReference type="EMBL" id="RZF47332.1"/>
    </source>
</evidence>
<dbReference type="InParanoid" id="A0A482XNB0"/>
<dbReference type="STRING" id="195883.A0A482XNB0"/>
<sequence length="126" mass="13947">MRHDQCSGLDGSRCKWRSVFQMSMELATLTKNFTGAELEGLVRAAQSTAMNRQPTRLRWTHKSWKNPNSADPTFCTLSNTISSRNKFVLMICKAPAYGVLSGVADDSAAVPGMTCNFFSCGFDRLI</sequence>
<evidence type="ECO:0000313" key="3">
    <source>
        <dbReference type="Proteomes" id="UP000291343"/>
    </source>
</evidence>
<feature type="domain" description="AAA ATPase AAA+ lid" evidence="1">
    <location>
        <begin position="25"/>
        <end position="57"/>
    </location>
</feature>
<gene>
    <name evidence="2" type="ORF">LSTR_LSTR014373</name>
</gene>
<protein>
    <recommendedName>
        <fullName evidence="1">AAA ATPase AAA+ lid domain-containing protein</fullName>
    </recommendedName>
</protein>
<dbReference type="Pfam" id="PF17862">
    <property type="entry name" value="AAA_lid_3"/>
    <property type="match status" value="1"/>
</dbReference>
<proteinExistence type="predicted"/>
<accession>A0A482XNB0</accession>
<reference evidence="2 3" key="1">
    <citation type="journal article" date="2017" name="Gigascience">
        <title>Genome sequence of the small brown planthopper, Laodelphax striatellus.</title>
        <authorList>
            <person name="Zhu J."/>
            <person name="Jiang F."/>
            <person name="Wang X."/>
            <person name="Yang P."/>
            <person name="Bao Y."/>
            <person name="Zhao W."/>
            <person name="Wang W."/>
            <person name="Lu H."/>
            <person name="Wang Q."/>
            <person name="Cui N."/>
            <person name="Li J."/>
            <person name="Chen X."/>
            <person name="Luo L."/>
            <person name="Yu J."/>
            <person name="Kang L."/>
            <person name="Cui F."/>
        </authorList>
    </citation>
    <scope>NUCLEOTIDE SEQUENCE [LARGE SCALE GENOMIC DNA]</scope>
    <source>
        <strain evidence="2">Lst14</strain>
    </source>
</reference>
<name>A0A482XNB0_LAOST</name>
<organism evidence="2 3">
    <name type="scientific">Laodelphax striatellus</name>
    <name type="common">Small brown planthopper</name>
    <name type="synonym">Delphax striatella</name>
    <dbReference type="NCBI Taxonomy" id="195883"/>
    <lineage>
        <taxon>Eukaryota</taxon>
        <taxon>Metazoa</taxon>
        <taxon>Ecdysozoa</taxon>
        <taxon>Arthropoda</taxon>
        <taxon>Hexapoda</taxon>
        <taxon>Insecta</taxon>
        <taxon>Pterygota</taxon>
        <taxon>Neoptera</taxon>
        <taxon>Paraneoptera</taxon>
        <taxon>Hemiptera</taxon>
        <taxon>Auchenorrhyncha</taxon>
        <taxon>Fulgoroidea</taxon>
        <taxon>Delphacidae</taxon>
        <taxon>Criomorphinae</taxon>
        <taxon>Laodelphax</taxon>
    </lineage>
</organism>
<comment type="caution">
    <text evidence="2">The sequence shown here is derived from an EMBL/GenBank/DDBJ whole genome shotgun (WGS) entry which is preliminary data.</text>
</comment>
<dbReference type="EMBL" id="QKKF02004531">
    <property type="protein sequence ID" value="RZF47332.1"/>
    <property type="molecule type" value="Genomic_DNA"/>
</dbReference>